<name>A0AAV2CZD9_9ROSI</name>
<protein>
    <submittedName>
        <fullName evidence="2">Uncharacterized protein</fullName>
    </submittedName>
</protein>
<feature type="region of interest" description="Disordered" evidence="1">
    <location>
        <begin position="1"/>
        <end position="47"/>
    </location>
</feature>
<reference evidence="2 3" key="1">
    <citation type="submission" date="2024-04" db="EMBL/GenBank/DDBJ databases">
        <authorList>
            <person name="Fracassetti M."/>
        </authorList>
    </citation>
    <scope>NUCLEOTIDE SEQUENCE [LARGE SCALE GENOMIC DNA]</scope>
</reference>
<dbReference type="EMBL" id="OZ034814">
    <property type="protein sequence ID" value="CAL1361217.1"/>
    <property type="molecule type" value="Genomic_DNA"/>
</dbReference>
<organism evidence="2 3">
    <name type="scientific">Linum trigynum</name>
    <dbReference type="NCBI Taxonomy" id="586398"/>
    <lineage>
        <taxon>Eukaryota</taxon>
        <taxon>Viridiplantae</taxon>
        <taxon>Streptophyta</taxon>
        <taxon>Embryophyta</taxon>
        <taxon>Tracheophyta</taxon>
        <taxon>Spermatophyta</taxon>
        <taxon>Magnoliopsida</taxon>
        <taxon>eudicotyledons</taxon>
        <taxon>Gunneridae</taxon>
        <taxon>Pentapetalae</taxon>
        <taxon>rosids</taxon>
        <taxon>fabids</taxon>
        <taxon>Malpighiales</taxon>
        <taxon>Linaceae</taxon>
        <taxon>Linum</taxon>
    </lineage>
</organism>
<sequence>MGKIIGRLPPRNPAVTPSNTQPLSPPPTNLTYTPSSSTASTVVSSSPSYLTVRMGSSMATLASSEFSPSSTSDSLSANPDMDESTEECYGEIPCRETSPLTVLRMEATQLQVHENGGHADLQQVAESGSPTVSI</sequence>
<evidence type="ECO:0000313" key="2">
    <source>
        <dbReference type="EMBL" id="CAL1361217.1"/>
    </source>
</evidence>
<keyword evidence="3" id="KW-1185">Reference proteome</keyword>
<feature type="region of interest" description="Disordered" evidence="1">
    <location>
        <begin position="113"/>
        <end position="134"/>
    </location>
</feature>
<feature type="compositionally biased region" description="Polar residues" evidence="1">
    <location>
        <begin position="124"/>
        <end position="134"/>
    </location>
</feature>
<dbReference type="Proteomes" id="UP001497516">
    <property type="component" value="Chromosome 10"/>
</dbReference>
<evidence type="ECO:0000256" key="1">
    <source>
        <dbReference type="SAM" id="MobiDB-lite"/>
    </source>
</evidence>
<gene>
    <name evidence="2" type="ORF">LTRI10_LOCUS8602</name>
</gene>
<feature type="compositionally biased region" description="Acidic residues" evidence="1">
    <location>
        <begin position="80"/>
        <end position="89"/>
    </location>
</feature>
<proteinExistence type="predicted"/>
<dbReference type="AlphaFoldDB" id="A0AAV2CZD9"/>
<feature type="region of interest" description="Disordered" evidence="1">
    <location>
        <begin position="62"/>
        <end position="89"/>
    </location>
</feature>
<feature type="compositionally biased region" description="Low complexity" evidence="1">
    <location>
        <begin position="63"/>
        <end position="76"/>
    </location>
</feature>
<evidence type="ECO:0000313" key="3">
    <source>
        <dbReference type="Proteomes" id="UP001497516"/>
    </source>
</evidence>
<accession>A0AAV2CZD9</accession>
<feature type="compositionally biased region" description="Low complexity" evidence="1">
    <location>
        <begin position="30"/>
        <end position="47"/>
    </location>
</feature>